<comment type="caution">
    <text evidence="2">The sequence shown here is derived from an EMBL/GenBank/DDBJ whole genome shotgun (WGS) entry which is preliminary data.</text>
</comment>
<feature type="transmembrane region" description="Helical" evidence="1">
    <location>
        <begin position="92"/>
        <end position="113"/>
    </location>
</feature>
<dbReference type="AlphaFoldDB" id="A0A8J3LRM3"/>
<dbReference type="RefSeq" id="WP_203881051.1">
    <property type="nucleotide sequence ID" value="NZ_BAABHH010000002.1"/>
</dbReference>
<reference evidence="2 3" key="1">
    <citation type="submission" date="2021-01" db="EMBL/GenBank/DDBJ databases">
        <title>Whole genome shotgun sequence of Planotetraspora kaengkrachanensis NBRC 104272.</title>
        <authorList>
            <person name="Komaki H."/>
            <person name="Tamura T."/>
        </authorList>
    </citation>
    <scope>NUCLEOTIDE SEQUENCE [LARGE SCALE GENOMIC DNA]</scope>
    <source>
        <strain evidence="2 3">NBRC 104272</strain>
    </source>
</reference>
<feature type="transmembrane region" description="Helical" evidence="1">
    <location>
        <begin position="119"/>
        <end position="142"/>
    </location>
</feature>
<protein>
    <recommendedName>
        <fullName evidence="4">Transmembrane transport protein</fullName>
    </recommendedName>
</protein>
<keyword evidence="1" id="KW-1133">Transmembrane helix</keyword>
<feature type="transmembrane region" description="Helical" evidence="1">
    <location>
        <begin position="59"/>
        <end position="80"/>
    </location>
</feature>
<gene>
    <name evidence="2" type="ORF">Pka01_06590</name>
</gene>
<evidence type="ECO:0000256" key="1">
    <source>
        <dbReference type="SAM" id="Phobius"/>
    </source>
</evidence>
<dbReference type="EMBL" id="BONV01000002">
    <property type="protein sequence ID" value="GIG77532.1"/>
    <property type="molecule type" value="Genomic_DNA"/>
</dbReference>
<sequence>MSDEPSRSAEQMISRLSGELSAWRRLRGVVALLAGLGGTVMVGTLWATEPGRLPGHTRLAFGLFVVFCLAWAGYGTWMIMRRAPLYALDRVIAGWLAVTASTGVTAVTVAVAAGRGSGLVPALAAGTVFIAVAVALTVRAHARRAALLRRKRELTERADQ</sequence>
<dbReference type="Proteomes" id="UP000630097">
    <property type="component" value="Unassembled WGS sequence"/>
</dbReference>
<evidence type="ECO:0000313" key="2">
    <source>
        <dbReference type="EMBL" id="GIG77532.1"/>
    </source>
</evidence>
<feature type="transmembrane region" description="Helical" evidence="1">
    <location>
        <begin position="29"/>
        <end position="47"/>
    </location>
</feature>
<keyword evidence="1" id="KW-0472">Membrane</keyword>
<evidence type="ECO:0000313" key="3">
    <source>
        <dbReference type="Proteomes" id="UP000630097"/>
    </source>
</evidence>
<keyword evidence="3" id="KW-1185">Reference proteome</keyword>
<accession>A0A8J3LRM3</accession>
<name>A0A8J3LRM3_9ACTN</name>
<proteinExistence type="predicted"/>
<keyword evidence="1" id="KW-0812">Transmembrane</keyword>
<evidence type="ECO:0008006" key="4">
    <source>
        <dbReference type="Google" id="ProtNLM"/>
    </source>
</evidence>
<organism evidence="2 3">
    <name type="scientific">Planotetraspora kaengkrachanensis</name>
    <dbReference type="NCBI Taxonomy" id="575193"/>
    <lineage>
        <taxon>Bacteria</taxon>
        <taxon>Bacillati</taxon>
        <taxon>Actinomycetota</taxon>
        <taxon>Actinomycetes</taxon>
        <taxon>Streptosporangiales</taxon>
        <taxon>Streptosporangiaceae</taxon>
        <taxon>Planotetraspora</taxon>
    </lineage>
</organism>